<dbReference type="EMBL" id="OC920744">
    <property type="protein sequence ID" value="CAD7652768.1"/>
    <property type="molecule type" value="Genomic_DNA"/>
</dbReference>
<dbReference type="AlphaFoldDB" id="A0A7R9M3M6"/>
<dbReference type="InterPro" id="IPR008937">
    <property type="entry name" value="Ras-like_GEF"/>
</dbReference>
<evidence type="ECO:0000313" key="1">
    <source>
        <dbReference type="EMBL" id="CAD7652768.1"/>
    </source>
</evidence>
<dbReference type="Gene3D" id="1.10.840.10">
    <property type="entry name" value="Ras guanine-nucleotide exchange factors catalytic domain"/>
    <property type="match status" value="1"/>
</dbReference>
<dbReference type="GO" id="GO:0005085">
    <property type="term" value="F:guanyl-nucleotide exchange factor activity"/>
    <property type="evidence" value="ECO:0007669"/>
    <property type="project" value="InterPro"/>
</dbReference>
<dbReference type="InterPro" id="IPR036964">
    <property type="entry name" value="RASGEF_cat_dom_sf"/>
</dbReference>
<evidence type="ECO:0000313" key="2">
    <source>
        <dbReference type="Proteomes" id="UP000728032"/>
    </source>
</evidence>
<dbReference type="Proteomes" id="UP000728032">
    <property type="component" value="Unassembled WGS sequence"/>
</dbReference>
<keyword evidence="2" id="KW-1185">Reference proteome</keyword>
<dbReference type="SUPFAM" id="SSF48366">
    <property type="entry name" value="Ras GEF"/>
    <property type="match status" value="1"/>
</dbReference>
<dbReference type="EMBL" id="CAJPVJ010005919">
    <property type="protein sequence ID" value="CAG2169955.1"/>
    <property type="molecule type" value="Genomic_DNA"/>
</dbReference>
<dbReference type="GO" id="GO:0007265">
    <property type="term" value="P:Ras protein signal transduction"/>
    <property type="evidence" value="ECO:0007669"/>
    <property type="project" value="TreeGrafter"/>
</dbReference>
<dbReference type="PANTHER" id="PTHR23113:SF224">
    <property type="entry name" value="RAP GUANINE NUCLEOTIDE EXCHANGE FACTOR 1"/>
    <property type="match status" value="1"/>
</dbReference>
<reference evidence="1" key="1">
    <citation type="submission" date="2020-11" db="EMBL/GenBank/DDBJ databases">
        <authorList>
            <person name="Tran Van P."/>
        </authorList>
    </citation>
    <scope>NUCLEOTIDE SEQUENCE</scope>
</reference>
<accession>A0A7R9M3M6</accession>
<dbReference type="PANTHER" id="PTHR23113">
    <property type="entry name" value="GUANINE NUCLEOTIDE EXCHANGE FACTOR"/>
    <property type="match status" value="1"/>
</dbReference>
<dbReference type="InterPro" id="IPR023578">
    <property type="entry name" value="Ras_GEF_dom_sf"/>
</dbReference>
<dbReference type="OrthoDB" id="25179at2759"/>
<proteinExistence type="predicted"/>
<dbReference type="GO" id="GO:0005886">
    <property type="term" value="C:plasma membrane"/>
    <property type="evidence" value="ECO:0007669"/>
    <property type="project" value="TreeGrafter"/>
</dbReference>
<name>A0A7R9M3M6_9ACAR</name>
<sequence>MSDSGLILQDLTFVHIGNNDYLPDGNINFGKRWQQYNILDQMRLSIIHYPFKRNEQIIEFFANFEDYLSEDAMWQISEDIKPRGVTRK</sequence>
<gene>
    <name evidence="1" type="ORF">ONB1V03_LOCUS9427</name>
</gene>
<organism evidence="1">
    <name type="scientific">Oppiella nova</name>
    <dbReference type="NCBI Taxonomy" id="334625"/>
    <lineage>
        <taxon>Eukaryota</taxon>
        <taxon>Metazoa</taxon>
        <taxon>Ecdysozoa</taxon>
        <taxon>Arthropoda</taxon>
        <taxon>Chelicerata</taxon>
        <taxon>Arachnida</taxon>
        <taxon>Acari</taxon>
        <taxon>Acariformes</taxon>
        <taxon>Sarcoptiformes</taxon>
        <taxon>Oribatida</taxon>
        <taxon>Brachypylina</taxon>
        <taxon>Oppioidea</taxon>
        <taxon>Oppiidae</taxon>
        <taxon>Oppiella</taxon>
    </lineage>
</organism>
<protein>
    <submittedName>
        <fullName evidence="1">Uncharacterized protein</fullName>
    </submittedName>
</protein>